<dbReference type="InterPro" id="IPR037274">
    <property type="entry name" value="Znf_CHY_sf"/>
</dbReference>
<comment type="caution">
    <text evidence="7">The sequence shown here is derived from an EMBL/GenBank/DDBJ whole genome shotgun (WGS) entry which is preliminary data.</text>
</comment>
<reference evidence="7 8" key="1">
    <citation type="submission" date="2023-09" db="EMBL/GenBank/DDBJ databases">
        <title>Pangenome analysis of Batrachochytrium dendrobatidis and related Chytrids.</title>
        <authorList>
            <person name="Yacoub M.N."/>
            <person name="Stajich J.E."/>
            <person name="James T.Y."/>
        </authorList>
    </citation>
    <scope>NUCLEOTIDE SEQUENCE [LARGE SCALE GENOMIC DNA]</scope>
    <source>
        <strain evidence="7 8">JEL0888</strain>
    </source>
</reference>
<dbReference type="Proteomes" id="UP001527925">
    <property type="component" value="Unassembled WGS sequence"/>
</dbReference>
<evidence type="ECO:0000256" key="1">
    <source>
        <dbReference type="ARBA" id="ARBA00022723"/>
    </source>
</evidence>
<name>A0ABR4N7N2_9FUNG</name>
<dbReference type="EMBL" id="JADGIZ020000023">
    <property type="protein sequence ID" value="KAL2915537.1"/>
    <property type="molecule type" value="Genomic_DNA"/>
</dbReference>
<evidence type="ECO:0000313" key="8">
    <source>
        <dbReference type="Proteomes" id="UP001527925"/>
    </source>
</evidence>
<dbReference type="InterPro" id="IPR036280">
    <property type="entry name" value="Multihaem_cyt_sf"/>
</dbReference>
<feature type="compositionally biased region" description="Acidic residues" evidence="5">
    <location>
        <begin position="260"/>
        <end position="273"/>
    </location>
</feature>
<feature type="domain" description="CHY-type" evidence="6">
    <location>
        <begin position="471"/>
        <end position="540"/>
    </location>
</feature>
<keyword evidence="2 4" id="KW-0863">Zinc-finger</keyword>
<keyword evidence="3" id="KW-0862">Zinc</keyword>
<evidence type="ECO:0000313" key="7">
    <source>
        <dbReference type="EMBL" id="KAL2915537.1"/>
    </source>
</evidence>
<feature type="compositionally biased region" description="Acidic residues" evidence="5">
    <location>
        <begin position="221"/>
        <end position="248"/>
    </location>
</feature>
<sequence length="589" mass="64431">MTQGQQQGQRQGQRQGQQQRRRPPRPQQPSSQDGAVQQAQEAPRPMPKSLQDRLAETTDPMDRARLLREMELSQIERRFRALGFSSKPAQSDPHATSVTLDIVPSDPDFPFELATMRVELTVPALFPTDRACTMTVLNDEIPAMLKRNVERAWFKRVTASKLSLMDMLAWLDKNLEALLIEKQDDMIVAAPRDLERDKAPPEPREAFVESSEAKNDAGDAVNDDDGSDDGDDGDDDDDDDDDDDEEQGDGNGGVRRDAEDGGNDDDGDQDAGSDQEAQGSSSSLGQMTSAPRQRGTQIKIPSPTLGNIALLHCMALSVTLRCMRCKDMSDARKLAPAAEDSRPKTSTLTCKTCQSALSVAFRRDLVHMASTSLGFLDLRGATAFDLMPSTYVATCAGCDAEHIFSSLPTSTPITEYCRSCHVALTLNLGQVKFAVIGGGGGAAAGGSGGTPGLPRKKKLDKLEAGIVVGTPLPSNGTCSHFKRSFRWFRFPCCGKLYPCLSCHEEQKPDKHEMLWANRMVCGFCSREQPYSADKPCVCGRDLTRKDGGGFWEGGKGTRDRTRMSNKDSRKYRGLGKTISNRAMNKAKSH</sequence>
<feature type="compositionally biased region" description="Polar residues" evidence="5">
    <location>
        <begin position="280"/>
        <end position="296"/>
    </location>
</feature>
<evidence type="ECO:0000256" key="4">
    <source>
        <dbReference type="PROSITE-ProRule" id="PRU00601"/>
    </source>
</evidence>
<feature type="region of interest" description="Disordered" evidence="5">
    <location>
        <begin position="1"/>
        <end position="58"/>
    </location>
</feature>
<evidence type="ECO:0000256" key="5">
    <source>
        <dbReference type="SAM" id="MobiDB-lite"/>
    </source>
</evidence>
<feature type="compositionally biased region" description="Basic and acidic residues" evidence="5">
    <location>
        <begin position="555"/>
        <end position="568"/>
    </location>
</feature>
<evidence type="ECO:0000259" key="6">
    <source>
        <dbReference type="PROSITE" id="PS51266"/>
    </source>
</evidence>
<feature type="compositionally biased region" description="Low complexity" evidence="5">
    <location>
        <begin position="1"/>
        <end position="18"/>
    </location>
</feature>
<organism evidence="7 8">
    <name type="scientific">Polyrhizophydium stewartii</name>
    <dbReference type="NCBI Taxonomy" id="2732419"/>
    <lineage>
        <taxon>Eukaryota</taxon>
        <taxon>Fungi</taxon>
        <taxon>Fungi incertae sedis</taxon>
        <taxon>Chytridiomycota</taxon>
        <taxon>Chytridiomycota incertae sedis</taxon>
        <taxon>Chytridiomycetes</taxon>
        <taxon>Rhizophydiales</taxon>
        <taxon>Rhizophydiales incertae sedis</taxon>
        <taxon>Polyrhizophydium</taxon>
    </lineage>
</organism>
<gene>
    <name evidence="7" type="ORF">HK105_204939</name>
</gene>
<feature type="region of interest" description="Disordered" evidence="5">
    <location>
        <begin position="549"/>
        <end position="568"/>
    </location>
</feature>
<keyword evidence="8" id="KW-1185">Reference proteome</keyword>
<protein>
    <recommendedName>
        <fullName evidence="6">CHY-type domain-containing protein</fullName>
    </recommendedName>
</protein>
<proteinExistence type="predicted"/>
<dbReference type="Pfam" id="PF05495">
    <property type="entry name" value="zf-CHY"/>
    <property type="match status" value="1"/>
</dbReference>
<evidence type="ECO:0000256" key="3">
    <source>
        <dbReference type="ARBA" id="ARBA00022833"/>
    </source>
</evidence>
<dbReference type="InterPro" id="IPR008913">
    <property type="entry name" value="Znf_CHY"/>
</dbReference>
<dbReference type="PROSITE" id="PS51266">
    <property type="entry name" value="ZF_CHY"/>
    <property type="match status" value="1"/>
</dbReference>
<dbReference type="SUPFAM" id="SSF161219">
    <property type="entry name" value="CHY zinc finger-like"/>
    <property type="match status" value="1"/>
</dbReference>
<dbReference type="SUPFAM" id="SSF48695">
    <property type="entry name" value="Multiheme cytochromes"/>
    <property type="match status" value="1"/>
</dbReference>
<feature type="region of interest" description="Disordered" evidence="5">
    <location>
        <begin position="192"/>
        <end position="300"/>
    </location>
</feature>
<feature type="compositionally biased region" description="Polar residues" evidence="5">
    <location>
        <begin position="30"/>
        <end position="40"/>
    </location>
</feature>
<evidence type="ECO:0000256" key="2">
    <source>
        <dbReference type="ARBA" id="ARBA00022771"/>
    </source>
</evidence>
<accession>A0ABR4N7N2</accession>
<feature type="compositionally biased region" description="Basic and acidic residues" evidence="5">
    <location>
        <begin position="192"/>
        <end position="217"/>
    </location>
</feature>
<keyword evidence="1" id="KW-0479">Metal-binding</keyword>